<evidence type="ECO:0000313" key="2">
    <source>
        <dbReference type="Proteomes" id="UP000194161"/>
    </source>
</evidence>
<dbReference type="EMBL" id="CP021111">
    <property type="protein sequence ID" value="ARP95726.1"/>
    <property type="molecule type" value="Genomic_DNA"/>
</dbReference>
<dbReference type="Proteomes" id="UP000194161">
    <property type="component" value="Chromosome"/>
</dbReference>
<dbReference type="OrthoDB" id="9851465at2"/>
<sequence length="205" mass="23653">MAGLACGGLVLAAVAAWEMWRNYEMQQYRHFLLAGKQWFVPKPYGLFLNSRTRPTLFATQLEYPDMTSPTTYDLSSGNRVSVTVRLRSSKEQDSVSQGRLKLLRELKEPVYIGENNGFEQYRVAGKPPDSHTVYWFKKDESDYSMYVWYQENPQLHAYDVIRSLGGDLVLEYSAKKVHFDRFEKVDELVVGKVRSFAVSAKKVDE</sequence>
<proteinExistence type="predicted"/>
<dbReference type="AlphaFoldDB" id="A0A1W6ZEC4"/>
<name>A0A1W6ZEC4_9BORD</name>
<dbReference type="RefSeq" id="WP_086079487.1">
    <property type="nucleotide sequence ID" value="NZ_CP021111.1"/>
</dbReference>
<protein>
    <submittedName>
        <fullName evidence="1">Uncharacterized protein</fullName>
    </submittedName>
</protein>
<keyword evidence="2" id="KW-1185">Reference proteome</keyword>
<organism evidence="1 2">
    <name type="scientific">Bordetella genomosp. 13</name>
    <dbReference type="NCBI Taxonomy" id="463040"/>
    <lineage>
        <taxon>Bacteria</taxon>
        <taxon>Pseudomonadati</taxon>
        <taxon>Pseudomonadota</taxon>
        <taxon>Betaproteobacteria</taxon>
        <taxon>Burkholderiales</taxon>
        <taxon>Alcaligenaceae</taxon>
        <taxon>Bordetella</taxon>
    </lineage>
</organism>
<reference evidence="1 2" key="1">
    <citation type="submission" date="2017-05" db="EMBL/GenBank/DDBJ databases">
        <title>Complete and WGS of Bordetella genogroups.</title>
        <authorList>
            <person name="Spilker T."/>
            <person name="LiPuma J."/>
        </authorList>
    </citation>
    <scope>NUCLEOTIDE SEQUENCE [LARGE SCALE GENOMIC DNA]</scope>
    <source>
        <strain evidence="1 2">AU7206</strain>
    </source>
</reference>
<evidence type="ECO:0000313" key="1">
    <source>
        <dbReference type="EMBL" id="ARP95726.1"/>
    </source>
</evidence>
<accession>A0A1W6ZEC4</accession>
<dbReference type="KEGG" id="bgm:CAL15_15890"/>
<gene>
    <name evidence="1" type="ORF">CAL15_15890</name>
</gene>